<comment type="caution">
    <text evidence="1">The sequence shown here is derived from an EMBL/GenBank/DDBJ whole genome shotgun (WGS) entry which is preliminary data.</text>
</comment>
<proteinExistence type="predicted"/>
<accession>A0ACC2C9X4</accession>
<reference evidence="2" key="1">
    <citation type="journal article" date="2024" name="Proc. Natl. Acad. Sci. U.S.A.">
        <title>Extraordinary preservation of gene collinearity over three hundred million years revealed in homosporous lycophytes.</title>
        <authorList>
            <person name="Li C."/>
            <person name="Wickell D."/>
            <person name="Kuo L.Y."/>
            <person name="Chen X."/>
            <person name="Nie B."/>
            <person name="Liao X."/>
            <person name="Peng D."/>
            <person name="Ji J."/>
            <person name="Jenkins J."/>
            <person name="Williams M."/>
            <person name="Shu S."/>
            <person name="Plott C."/>
            <person name="Barry K."/>
            <person name="Rajasekar S."/>
            <person name="Grimwood J."/>
            <person name="Han X."/>
            <person name="Sun S."/>
            <person name="Hou Z."/>
            <person name="He W."/>
            <person name="Dai G."/>
            <person name="Sun C."/>
            <person name="Schmutz J."/>
            <person name="Leebens-Mack J.H."/>
            <person name="Li F.W."/>
            <person name="Wang L."/>
        </authorList>
    </citation>
    <scope>NUCLEOTIDE SEQUENCE [LARGE SCALE GENOMIC DNA]</scope>
    <source>
        <strain evidence="2">cv. PW_Plant_1</strain>
    </source>
</reference>
<gene>
    <name evidence="1" type="ORF">O6H91_11G048000</name>
</gene>
<keyword evidence="2" id="KW-1185">Reference proteome</keyword>
<sequence>MAWKELKVAVPSYFKCPISLDLMRDPVNVCTGMTYDRSNIERWLDDGHNTCPATMQVLQNQDLIPNHTLRRLIQSWGVANKSMGVERIPTPRQPLDRHQVQVLLKEAIRNDLMRLDTLKKLREKAKESLRNRNCMVEAGAVAVLSSILASSPMEAKDMEVCEEALGTLSMLSMDDSAKRMVAGAKQLSCLSWVLSKGSLDARINASTLLEDLASIHELSRAVGCTAGVIEALVELLQEDLNQMAVKIALRALCAIATSRRHCRGIVEAGAVGILVELLPSVEKSAAEHVLVILETLCKCAEGRAAVAEHALAIPAITKRMSRVSDAAAESAIGTLWAVCSFCADETTVHERAVEAGLFAKLILLLQMEFSASTKYKIADILRLLRNVCNDHPNKCNFDDARSVVM</sequence>
<evidence type="ECO:0000313" key="1">
    <source>
        <dbReference type="EMBL" id="KAJ7538442.1"/>
    </source>
</evidence>
<name>A0ACC2C9X4_DIPCM</name>
<evidence type="ECO:0000313" key="2">
    <source>
        <dbReference type="Proteomes" id="UP001162992"/>
    </source>
</evidence>
<dbReference type="Proteomes" id="UP001162992">
    <property type="component" value="Chromosome 11"/>
</dbReference>
<organism evidence="1 2">
    <name type="scientific">Diphasiastrum complanatum</name>
    <name type="common">Issler's clubmoss</name>
    <name type="synonym">Lycopodium complanatum</name>
    <dbReference type="NCBI Taxonomy" id="34168"/>
    <lineage>
        <taxon>Eukaryota</taxon>
        <taxon>Viridiplantae</taxon>
        <taxon>Streptophyta</taxon>
        <taxon>Embryophyta</taxon>
        <taxon>Tracheophyta</taxon>
        <taxon>Lycopodiopsida</taxon>
        <taxon>Lycopodiales</taxon>
        <taxon>Lycopodiaceae</taxon>
        <taxon>Lycopodioideae</taxon>
        <taxon>Diphasiastrum</taxon>
    </lineage>
</organism>
<protein>
    <submittedName>
        <fullName evidence="1">Uncharacterized protein</fullName>
    </submittedName>
</protein>
<dbReference type="EMBL" id="CM055102">
    <property type="protein sequence ID" value="KAJ7538442.1"/>
    <property type="molecule type" value="Genomic_DNA"/>
</dbReference>